<reference evidence="8" key="1">
    <citation type="journal article" date="2011" name="Stand. Genomic Sci.">
        <title>Genome sequence of the filamentous, gliding Thiothrix nivea neotype strain (JP2(T)).</title>
        <authorList>
            <person name="Lapidus A."/>
            <person name="Nolan M."/>
            <person name="Lucas S."/>
            <person name="Glavina Del Rio T."/>
            <person name="Tice H."/>
            <person name="Cheng J.F."/>
            <person name="Tapia R."/>
            <person name="Han C."/>
            <person name="Goodwin L."/>
            <person name="Pitluck S."/>
            <person name="Liolios K."/>
            <person name="Pagani I."/>
            <person name="Ivanova N."/>
            <person name="Huntemann M."/>
            <person name="Mavromatis K."/>
            <person name="Mikhailova N."/>
            <person name="Pati A."/>
            <person name="Chen A."/>
            <person name="Palaniappan K."/>
            <person name="Land M."/>
            <person name="Brambilla E.M."/>
            <person name="Rohde M."/>
            <person name="Abt B."/>
            <person name="Verbarg S."/>
            <person name="Goker M."/>
            <person name="Bristow J."/>
            <person name="Eisen J.A."/>
            <person name="Markowitz V."/>
            <person name="Hugenholtz P."/>
            <person name="Kyrpides N.C."/>
            <person name="Klenk H.P."/>
            <person name="Woyke T."/>
        </authorList>
    </citation>
    <scope>NUCLEOTIDE SEQUENCE [LARGE SCALE GENOMIC DNA]</scope>
    <source>
        <strain evidence="8">ATCC 35100 / DSM 5205 / JP2</strain>
    </source>
</reference>
<keyword evidence="4" id="KW-0472">Membrane</keyword>
<dbReference type="RefSeq" id="WP_002708471.1">
    <property type="nucleotide sequence ID" value="NZ_JH651384.1"/>
</dbReference>
<protein>
    <submittedName>
        <fullName evidence="7">MltA-interacting MipA family protein</fullName>
    </submittedName>
</protein>
<comment type="subcellular location">
    <subcellularLocation>
        <location evidence="1">Cell outer membrane</location>
    </subcellularLocation>
</comment>
<dbReference type="Proteomes" id="UP000005317">
    <property type="component" value="Unassembled WGS sequence"/>
</dbReference>
<organism evidence="7 8">
    <name type="scientific">Thiothrix nivea (strain ATCC 35100 / DSM 5205 / JP2)</name>
    <dbReference type="NCBI Taxonomy" id="870187"/>
    <lineage>
        <taxon>Bacteria</taxon>
        <taxon>Pseudomonadati</taxon>
        <taxon>Pseudomonadota</taxon>
        <taxon>Gammaproteobacteria</taxon>
        <taxon>Thiotrichales</taxon>
        <taxon>Thiotrichaceae</taxon>
        <taxon>Thiothrix</taxon>
    </lineage>
</organism>
<evidence type="ECO:0000256" key="5">
    <source>
        <dbReference type="ARBA" id="ARBA00023237"/>
    </source>
</evidence>
<keyword evidence="8" id="KW-1185">Reference proteome</keyword>
<dbReference type="PANTHER" id="PTHR38776">
    <property type="entry name" value="MLTA-INTERACTING PROTEIN-RELATED"/>
    <property type="match status" value="1"/>
</dbReference>
<dbReference type="AlphaFoldDB" id="A0A656HDV0"/>
<keyword evidence="3 6" id="KW-0732">Signal</keyword>
<feature type="signal peptide" evidence="6">
    <location>
        <begin position="1"/>
        <end position="18"/>
    </location>
</feature>
<gene>
    <name evidence="7" type="ORF">Thini_1969</name>
</gene>
<evidence type="ECO:0000256" key="4">
    <source>
        <dbReference type="ARBA" id="ARBA00023136"/>
    </source>
</evidence>
<name>A0A656HDV0_THINJ</name>
<dbReference type="EMBL" id="JH651384">
    <property type="protein sequence ID" value="EIJ34543.1"/>
    <property type="molecule type" value="Genomic_DNA"/>
</dbReference>
<dbReference type="PANTHER" id="PTHR38776:SF1">
    <property type="entry name" value="MLTA-INTERACTING PROTEIN-RELATED"/>
    <property type="match status" value="1"/>
</dbReference>
<evidence type="ECO:0000256" key="6">
    <source>
        <dbReference type="SAM" id="SignalP"/>
    </source>
</evidence>
<proteinExistence type="inferred from homology"/>
<dbReference type="InterPro" id="IPR010583">
    <property type="entry name" value="MipA"/>
</dbReference>
<comment type="similarity">
    <text evidence="2">Belongs to the MipA/OmpV family.</text>
</comment>
<evidence type="ECO:0000256" key="2">
    <source>
        <dbReference type="ARBA" id="ARBA00005722"/>
    </source>
</evidence>
<keyword evidence="5" id="KW-0998">Cell outer membrane</keyword>
<sequence length="242" mass="26124" precursor="true">MKTGILPLLLLLPSAAFADTDSLLPVDLGLGVSVRQSPFVGGDTDVGATWTTPDREGFDIKGATWSFNKTDSHQVYIGAGLDEWDHERGDSPQLQDMNKLDRAINLKLGAAWKLPSGVVNAEVAKDVAAHKGTQAHLRYTLNSLTDAAVVRPYVEGQWLSSDMADYYVGVDASEVKASRPAYQAGDSLALKAGVRLEKPLNNKWTLIGGVDATHYNAEITDSPIVDKSTVWGGQVGVAYKWR</sequence>
<evidence type="ECO:0000313" key="7">
    <source>
        <dbReference type="EMBL" id="EIJ34543.1"/>
    </source>
</evidence>
<evidence type="ECO:0000256" key="1">
    <source>
        <dbReference type="ARBA" id="ARBA00004442"/>
    </source>
</evidence>
<dbReference type="GO" id="GO:0009279">
    <property type="term" value="C:cell outer membrane"/>
    <property type="evidence" value="ECO:0007669"/>
    <property type="project" value="UniProtKB-SubCell"/>
</dbReference>
<evidence type="ECO:0000313" key="8">
    <source>
        <dbReference type="Proteomes" id="UP000005317"/>
    </source>
</evidence>
<dbReference type="OrthoDB" id="8562138at2"/>
<accession>A0A656HDV0</accession>
<dbReference type="Pfam" id="PF06629">
    <property type="entry name" value="MipA"/>
    <property type="match status" value="1"/>
</dbReference>
<feature type="chain" id="PRO_5024844248" evidence="6">
    <location>
        <begin position="19"/>
        <end position="242"/>
    </location>
</feature>
<evidence type="ECO:0000256" key="3">
    <source>
        <dbReference type="ARBA" id="ARBA00022729"/>
    </source>
</evidence>